<evidence type="ECO:0000313" key="1">
    <source>
        <dbReference type="EMBL" id="MBB6213669.1"/>
    </source>
</evidence>
<protein>
    <submittedName>
        <fullName evidence="2">Uncharacterized protein</fullName>
    </submittedName>
</protein>
<dbReference type="EMBL" id="CP132478">
    <property type="protein sequence ID" value="WNY70912.1"/>
    <property type="molecule type" value="Genomic_DNA"/>
</dbReference>
<name>A0A7X0DQS4_9SPIR</name>
<accession>A0A7X0DQS4</accession>
<organism evidence="2 4">
    <name type="scientific">Borreliella californiensis</name>
    <dbReference type="NCBI Taxonomy" id="373543"/>
    <lineage>
        <taxon>Bacteria</taxon>
        <taxon>Pseudomonadati</taxon>
        <taxon>Spirochaetota</taxon>
        <taxon>Spirochaetia</taxon>
        <taxon>Spirochaetales</taxon>
        <taxon>Borreliaceae</taxon>
        <taxon>Borreliella</taxon>
    </lineage>
</organism>
<keyword evidence="3" id="KW-0614">Plasmid</keyword>
<geneLocation type="plasmid" evidence="3 5">
    <name>lp17</name>
</geneLocation>
<dbReference type="AlphaFoldDB" id="A0A7X0DQS4"/>
<evidence type="ECO:0000313" key="4">
    <source>
        <dbReference type="Proteomes" id="UP000536100"/>
    </source>
</evidence>
<dbReference type="EMBL" id="JACHFB010000006">
    <property type="protein sequence ID" value="MBB6213669.1"/>
    <property type="molecule type" value="Genomic_DNA"/>
</dbReference>
<keyword evidence="5" id="KW-1185">Reference proteome</keyword>
<evidence type="ECO:0000313" key="3">
    <source>
        <dbReference type="EMBL" id="WNY70912.1"/>
    </source>
</evidence>
<proteinExistence type="predicted"/>
<dbReference type="EMBL" id="JACHFB010000006">
    <property type="protein sequence ID" value="MBB6213694.1"/>
    <property type="molecule type" value="Genomic_DNA"/>
</dbReference>
<evidence type="ECO:0000313" key="2">
    <source>
        <dbReference type="EMBL" id="MBB6213694.1"/>
    </source>
</evidence>
<gene>
    <name evidence="1" type="ORF">HNP67_001164</name>
    <name evidence="2" type="ORF">HNP67_001189</name>
    <name evidence="3" type="ORF">QIA39_04405</name>
</gene>
<sequence>MKNNFGIKDIIENNGLFNRDLESVVIGSLIDSTFFKIFMVNLHTKGVPIASIISA</sequence>
<evidence type="ECO:0000313" key="5">
    <source>
        <dbReference type="Proteomes" id="UP001302829"/>
    </source>
</evidence>
<dbReference type="Proteomes" id="UP000536100">
    <property type="component" value="Unassembled WGS sequence"/>
</dbReference>
<reference evidence="3 5" key="2">
    <citation type="submission" date="2023-07" db="EMBL/GenBank/DDBJ databases">
        <title>Genome sequencing of multiple Borrelia sensu lato isolates.</title>
        <authorList>
            <person name="Mongodin E.F."/>
            <person name="Rudenko N."/>
            <person name="Fraser C.M."/>
            <person name="Schutzer S."/>
            <person name="Luft B."/>
            <person name="Morgan R."/>
            <person name="Chastens S."/>
            <person name="Qiu W."/>
        </authorList>
    </citation>
    <scope>NUCLEOTIDE SEQUENCE [LARGE SCALE GENOMIC DNA]</scope>
    <source>
        <strain evidence="3 5">CA446</strain>
        <plasmid evidence="3 5">lp17</plasmid>
    </source>
</reference>
<reference evidence="2 4" key="1">
    <citation type="submission" date="2020-08" db="EMBL/GenBank/DDBJ databases">
        <title>Genomic Encyclopedia of Type Strains, Phase IV (KMG-IV): sequencing the most valuable type-strain genomes for metagenomic binning, comparative biology and taxonomic classification.</title>
        <authorList>
            <person name="Goeker M."/>
        </authorList>
    </citation>
    <scope>NUCLEOTIDE SEQUENCE [LARGE SCALE GENOMIC DNA]</scope>
    <source>
        <strain evidence="2 4">DSM 17989</strain>
    </source>
</reference>
<dbReference type="Proteomes" id="UP001302829">
    <property type="component" value="Plasmid lp17"/>
</dbReference>
<dbReference type="RefSeq" id="WP_184125515.1">
    <property type="nucleotide sequence ID" value="NZ_CP124074.1"/>
</dbReference>